<accession>A0A4R6X292</accession>
<dbReference type="InterPro" id="IPR013783">
    <property type="entry name" value="Ig-like_fold"/>
</dbReference>
<dbReference type="OrthoDB" id="9775130at2"/>
<organism evidence="7 8">
    <name type="scientific">Marinomonas communis</name>
    <dbReference type="NCBI Taxonomy" id="28254"/>
    <lineage>
        <taxon>Bacteria</taxon>
        <taxon>Pseudomonadati</taxon>
        <taxon>Pseudomonadota</taxon>
        <taxon>Gammaproteobacteria</taxon>
        <taxon>Oceanospirillales</taxon>
        <taxon>Oceanospirillaceae</taxon>
        <taxon>Marinomonas</taxon>
    </lineage>
</organism>
<comment type="caution">
    <text evidence="7">The sequence shown here is derived from an EMBL/GenBank/DDBJ whole genome shotgun (WGS) entry which is preliminary data.</text>
</comment>
<dbReference type="AlphaFoldDB" id="A0A4R6X292"/>
<dbReference type="Gene3D" id="3.40.50.1820">
    <property type="entry name" value="alpha/beta hydrolase"/>
    <property type="match status" value="1"/>
</dbReference>
<feature type="signal peptide" evidence="5">
    <location>
        <begin position="1"/>
        <end position="19"/>
    </location>
</feature>
<dbReference type="SUPFAM" id="SSF53474">
    <property type="entry name" value="alpha/beta-Hydrolases"/>
    <property type="match status" value="1"/>
</dbReference>
<dbReference type="Pfam" id="PF11806">
    <property type="entry name" value="Enterochelin_N"/>
    <property type="match status" value="1"/>
</dbReference>
<dbReference type="InterPro" id="IPR000801">
    <property type="entry name" value="Esterase-like"/>
</dbReference>
<dbReference type="GO" id="GO:0005506">
    <property type="term" value="F:iron ion binding"/>
    <property type="evidence" value="ECO:0007669"/>
    <property type="project" value="InterPro"/>
</dbReference>
<name>A0A4R6X292_9GAMM</name>
<dbReference type="InterPro" id="IPR029058">
    <property type="entry name" value="AB_hydrolase_fold"/>
</dbReference>
<keyword evidence="3" id="KW-0378">Hydrolase</keyword>
<dbReference type="InterPro" id="IPR050583">
    <property type="entry name" value="Mycobacterial_A85_antigen"/>
</dbReference>
<dbReference type="GO" id="GO:0008849">
    <property type="term" value="F:enterochelin esterase activity"/>
    <property type="evidence" value="ECO:0007669"/>
    <property type="project" value="InterPro"/>
</dbReference>
<dbReference type="Pfam" id="PF00756">
    <property type="entry name" value="Esterase"/>
    <property type="match status" value="1"/>
</dbReference>
<comment type="subcellular location">
    <subcellularLocation>
        <location evidence="1">Cytoplasm</location>
    </subcellularLocation>
</comment>
<reference evidence="7 8" key="1">
    <citation type="submission" date="2019-03" db="EMBL/GenBank/DDBJ databases">
        <title>Genomic Encyclopedia of Type Strains, Phase IV (KMG-IV): sequencing the most valuable type-strain genomes for metagenomic binning, comparative biology and taxonomic classification.</title>
        <authorList>
            <person name="Goeker M."/>
        </authorList>
    </citation>
    <scope>NUCLEOTIDE SEQUENCE [LARGE SCALE GENOMIC DNA]</scope>
    <source>
        <strain evidence="7 8">DSM 5604</strain>
    </source>
</reference>
<feature type="chain" id="PRO_5020620472" evidence="5">
    <location>
        <begin position="20"/>
        <end position="515"/>
    </location>
</feature>
<dbReference type="EMBL" id="SNZA01000003">
    <property type="protein sequence ID" value="TDR12976.1"/>
    <property type="molecule type" value="Genomic_DNA"/>
</dbReference>
<dbReference type="Gene3D" id="2.60.40.10">
    <property type="entry name" value="Immunoglobulins"/>
    <property type="match status" value="1"/>
</dbReference>
<dbReference type="GO" id="GO:0006826">
    <property type="term" value="P:iron ion transport"/>
    <property type="evidence" value="ECO:0007669"/>
    <property type="project" value="InterPro"/>
</dbReference>
<keyword evidence="2" id="KW-0963">Cytoplasm</keyword>
<dbReference type="InterPro" id="IPR014756">
    <property type="entry name" value="Ig_E-set"/>
</dbReference>
<dbReference type="PANTHER" id="PTHR48098">
    <property type="entry name" value="ENTEROCHELIN ESTERASE-RELATED"/>
    <property type="match status" value="1"/>
</dbReference>
<evidence type="ECO:0000259" key="6">
    <source>
        <dbReference type="Pfam" id="PF11806"/>
    </source>
</evidence>
<dbReference type="PANTHER" id="PTHR48098:SF3">
    <property type="entry name" value="IRON(III) ENTEROBACTIN ESTERASE"/>
    <property type="match status" value="1"/>
</dbReference>
<gene>
    <name evidence="7" type="ORF">C8D85_1849</name>
</gene>
<keyword evidence="8" id="KW-1185">Reference proteome</keyword>
<evidence type="ECO:0000256" key="4">
    <source>
        <dbReference type="ARBA" id="ARBA00024201"/>
    </source>
</evidence>
<comment type="similarity">
    <text evidence="4">Belongs to the Fes family.</text>
</comment>
<evidence type="ECO:0000313" key="8">
    <source>
        <dbReference type="Proteomes" id="UP000295729"/>
    </source>
</evidence>
<feature type="domain" description="Enterochelin esterase N-terminal" evidence="6">
    <location>
        <begin position="191"/>
        <end position="266"/>
    </location>
</feature>
<dbReference type="Proteomes" id="UP000295729">
    <property type="component" value="Unassembled WGS sequence"/>
</dbReference>
<protein>
    <submittedName>
        <fullName evidence="7">Enterochelin esterase family protein</fullName>
    </submittedName>
</protein>
<proteinExistence type="inferred from homology"/>
<dbReference type="SUPFAM" id="SSF81296">
    <property type="entry name" value="E set domains"/>
    <property type="match status" value="1"/>
</dbReference>
<evidence type="ECO:0000256" key="3">
    <source>
        <dbReference type="ARBA" id="ARBA00022801"/>
    </source>
</evidence>
<evidence type="ECO:0000256" key="2">
    <source>
        <dbReference type="ARBA" id="ARBA00022490"/>
    </source>
</evidence>
<keyword evidence="5" id="KW-0732">Signal</keyword>
<evidence type="ECO:0000256" key="5">
    <source>
        <dbReference type="SAM" id="SignalP"/>
    </source>
</evidence>
<evidence type="ECO:0000313" key="7">
    <source>
        <dbReference type="EMBL" id="TDR12976.1"/>
    </source>
</evidence>
<evidence type="ECO:0000256" key="1">
    <source>
        <dbReference type="ARBA" id="ARBA00004496"/>
    </source>
</evidence>
<sequence>MGRMIATFALILHSCVGMAAEVIRSESGEFDLTEGRIASIAIPTSVAERYWLAELSIPSEVMARVSLKQQGQTTLLSPYATGNTKLRFVTSSGDSVLIIESIQKHGNTPKIGQWSFTPIDQLPFPTVKEIGLDRIVSPMLKRIILERGSVKKSPFVERLPSLPESERLLTFIYQGAEHNVRLLGGPTNDIVELERIENSKIWAKSFVVPADTLLSYRLAPDVPTLEADKRENRVAILSKAQVDPLNPYIWPSEGHSLQYSVIDLENQVTKPANKYDPKRLSKHWFRSQTFSNTRSVSLYEPKDKQVSVSPSLLIMLDGQDYEKRVSVPARIDRLYDEGEIGPTFVIMINNPDAQARSSELPANPKFADFIADEVIPWVQATTGHAFKPNDVIIAGSSYGGLAALSVSLERPDKVGHVLSMSGSFWWRDSKGNMRQRLDSANQLPLSVYLSVGRFETGRGDSLGIFETNFSISEALQEKGVPNKLSIFSAGHDYFLWAHALEEGLRYLSKTIDKQK</sequence>
<dbReference type="GO" id="GO:0005737">
    <property type="term" value="C:cytoplasm"/>
    <property type="evidence" value="ECO:0007669"/>
    <property type="project" value="UniProtKB-SubCell"/>
</dbReference>
<dbReference type="InterPro" id="IPR021764">
    <property type="entry name" value="Enterochelin_esterase_N"/>
</dbReference>